<evidence type="ECO:0000313" key="3">
    <source>
        <dbReference type="Proteomes" id="UP000184604"/>
    </source>
</evidence>
<gene>
    <name evidence="2" type="ORF">BS101_08950</name>
</gene>
<dbReference type="RefSeq" id="WP_073541211.1">
    <property type="nucleotide sequence ID" value="NZ_CP018335.1"/>
</dbReference>
<organism evidence="2 3">
    <name type="scientific">Clostridium kluyveri</name>
    <dbReference type="NCBI Taxonomy" id="1534"/>
    <lineage>
        <taxon>Bacteria</taxon>
        <taxon>Bacillati</taxon>
        <taxon>Bacillota</taxon>
        <taxon>Clostridia</taxon>
        <taxon>Eubacteriales</taxon>
        <taxon>Clostridiaceae</taxon>
        <taxon>Clostridium</taxon>
    </lineage>
</organism>
<dbReference type="InterPro" id="IPR036388">
    <property type="entry name" value="WH-like_DNA-bd_sf"/>
</dbReference>
<dbReference type="SUPFAM" id="SSF46785">
    <property type="entry name" value="Winged helix' DNA-binding domain"/>
    <property type="match status" value="1"/>
</dbReference>
<dbReference type="InterPro" id="IPR036390">
    <property type="entry name" value="WH_DNA-bd_sf"/>
</dbReference>
<protein>
    <recommendedName>
        <fullName evidence="1">HTH marR-type domain-containing protein</fullName>
    </recommendedName>
</protein>
<dbReference type="Proteomes" id="UP000184604">
    <property type="component" value="Chromosome"/>
</dbReference>
<accession>A0A1L5FE47</accession>
<dbReference type="EMBL" id="CP018335">
    <property type="protein sequence ID" value="APM41233.1"/>
    <property type="molecule type" value="Genomic_DNA"/>
</dbReference>
<name>A0A1L5FE47_CLOKL</name>
<dbReference type="Pfam" id="PF01047">
    <property type="entry name" value="MarR"/>
    <property type="match status" value="1"/>
</dbReference>
<dbReference type="InterPro" id="IPR000835">
    <property type="entry name" value="HTH_MarR-typ"/>
</dbReference>
<evidence type="ECO:0000259" key="1">
    <source>
        <dbReference type="Pfam" id="PF01047"/>
    </source>
</evidence>
<sequence>MLYVEKSTTAKAVKHFMNKGYIYKKQIENDKRYWY</sequence>
<reference evidence="2 3" key="1">
    <citation type="submission" date="2016-12" db="EMBL/GenBank/DDBJ databases">
        <title>Complete genome sequence of Clostridium kluyveri JZZ isolated from the pit mud of a Chinese flavor liquor-making factory.</title>
        <authorList>
            <person name="Wang Y."/>
        </authorList>
    </citation>
    <scope>NUCLEOTIDE SEQUENCE [LARGE SCALE GENOMIC DNA]</scope>
    <source>
        <strain evidence="2 3">JZZ</strain>
    </source>
</reference>
<dbReference type="Gene3D" id="1.10.10.10">
    <property type="entry name" value="Winged helix-like DNA-binding domain superfamily/Winged helix DNA-binding domain"/>
    <property type="match status" value="1"/>
</dbReference>
<feature type="domain" description="HTH marR-type" evidence="1">
    <location>
        <begin position="2"/>
        <end position="32"/>
    </location>
</feature>
<dbReference type="AlphaFoldDB" id="A0A1L5FE47"/>
<proteinExistence type="predicted"/>
<dbReference type="GO" id="GO:0003700">
    <property type="term" value="F:DNA-binding transcription factor activity"/>
    <property type="evidence" value="ECO:0007669"/>
    <property type="project" value="InterPro"/>
</dbReference>
<evidence type="ECO:0000313" key="2">
    <source>
        <dbReference type="EMBL" id="APM41233.1"/>
    </source>
</evidence>